<evidence type="ECO:0000313" key="3">
    <source>
        <dbReference type="Proteomes" id="UP000318017"/>
    </source>
</evidence>
<name>A0A518GBY3_9BACT</name>
<dbReference type="EMBL" id="CP036298">
    <property type="protein sequence ID" value="QDV26083.1"/>
    <property type="molecule type" value="Genomic_DNA"/>
</dbReference>
<accession>A0A518GBY3</accession>
<proteinExistence type="predicted"/>
<sequence length="99" mass="10978">MNEMNKASNLTFGMSGARSRVQEDEARPKKANVIRHLPSVLHDVSPEVEKLTTEQFVGLILVIADLIDSISGEVFIARELGDDLSCLSHCLRRTVTEVK</sequence>
<reference evidence="2 3" key="1">
    <citation type="submission" date="2019-02" db="EMBL/GenBank/DDBJ databases">
        <title>Deep-cultivation of Planctomycetes and their phenomic and genomic characterization uncovers novel biology.</title>
        <authorList>
            <person name="Wiegand S."/>
            <person name="Jogler M."/>
            <person name="Boedeker C."/>
            <person name="Pinto D."/>
            <person name="Vollmers J."/>
            <person name="Rivas-Marin E."/>
            <person name="Kohn T."/>
            <person name="Peeters S.H."/>
            <person name="Heuer A."/>
            <person name="Rast P."/>
            <person name="Oberbeckmann S."/>
            <person name="Bunk B."/>
            <person name="Jeske O."/>
            <person name="Meyerdierks A."/>
            <person name="Storesund J.E."/>
            <person name="Kallscheuer N."/>
            <person name="Luecker S."/>
            <person name="Lage O.M."/>
            <person name="Pohl T."/>
            <person name="Merkel B.J."/>
            <person name="Hornburger P."/>
            <person name="Mueller R.-W."/>
            <person name="Bruemmer F."/>
            <person name="Labrenz M."/>
            <person name="Spormann A.M."/>
            <person name="Op den Camp H."/>
            <person name="Overmann J."/>
            <person name="Amann R."/>
            <person name="Jetten M.S.M."/>
            <person name="Mascher T."/>
            <person name="Medema M.H."/>
            <person name="Devos D.P."/>
            <person name="Kaster A.-K."/>
            <person name="Ovreas L."/>
            <person name="Rohde M."/>
            <person name="Galperin M.Y."/>
            <person name="Jogler C."/>
        </authorList>
    </citation>
    <scope>NUCLEOTIDE SEQUENCE [LARGE SCALE GENOMIC DNA]</scope>
    <source>
        <strain evidence="2 3">Q31a</strain>
    </source>
</reference>
<feature type="region of interest" description="Disordered" evidence="1">
    <location>
        <begin position="1"/>
        <end position="28"/>
    </location>
</feature>
<dbReference type="Proteomes" id="UP000318017">
    <property type="component" value="Chromosome"/>
</dbReference>
<dbReference type="AlphaFoldDB" id="A0A518GBY3"/>
<organism evidence="2 3">
    <name type="scientific">Aureliella helgolandensis</name>
    <dbReference type="NCBI Taxonomy" id="2527968"/>
    <lineage>
        <taxon>Bacteria</taxon>
        <taxon>Pseudomonadati</taxon>
        <taxon>Planctomycetota</taxon>
        <taxon>Planctomycetia</taxon>
        <taxon>Pirellulales</taxon>
        <taxon>Pirellulaceae</taxon>
        <taxon>Aureliella</taxon>
    </lineage>
</organism>
<keyword evidence="3" id="KW-1185">Reference proteome</keyword>
<feature type="compositionally biased region" description="Polar residues" evidence="1">
    <location>
        <begin position="1"/>
        <end position="12"/>
    </location>
</feature>
<dbReference type="RefSeq" id="WP_145081970.1">
    <property type="nucleotide sequence ID" value="NZ_CP036298.1"/>
</dbReference>
<protein>
    <submittedName>
        <fullName evidence="2">Uncharacterized protein</fullName>
    </submittedName>
</protein>
<evidence type="ECO:0000256" key="1">
    <source>
        <dbReference type="SAM" id="MobiDB-lite"/>
    </source>
</evidence>
<evidence type="ECO:0000313" key="2">
    <source>
        <dbReference type="EMBL" id="QDV26083.1"/>
    </source>
</evidence>
<gene>
    <name evidence="2" type="ORF">Q31a_44540</name>
</gene>
<dbReference type="KEGG" id="ahel:Q31a_44540"/>